<dbReference type="RefSeq" id="WP_087058783.1">
    <property type="nucleotide sequence ID" value="NZ_FUKW01000096.1"/>
</dbReference>
<sequence length="445" mass="47320">MKVIRQKSHTLNIDKKVSEHTKYLIFTGIAGYFIILSFIFNTPQEIFNGQIKILLSPANLFTDYFALTDAGVTFFNSGLMILHAMAIIRIVHAKINGPIIAAVLTIAGFSFFGKNLYNSMPIVIGAFLYAKVTHVPAKNSLLAALFGTALGPLVSEISFNIGLSIPIGIGTGWVSGIIAGFLIPPLSDSFIKFTKGFSLYNIGFTSGIIGTVFSSLLRGFGVDIEPVILLSSGNNIPAKIILFTLFLALLLIGLFLNGWTFRGYKNLIKETGQLSTDFVDISGFSISLINVSILGLLGIGYALVLGGDLNGPVIGGILTLAGFGSFGKHPKNVIPILIGVTGLGLISSYDISSTSVITVGLFGTTLAPLAGHYGNKVGIIAGALHLLVVMNTSFLHGGVNLYNNGFAGGLVAATLVPLLEAIKYHKEKQRQWKNPVNPADEVEVD</sequence>
<feature type="transmembrane region" description="Helical" evidence="1">
    <location>
        <begin position="309"/>
        <end position="326"/>
    </location>
</feature>
<reference evidence="2 3" key="1">
    <citation type="submission" date="2017-02" db="EMBL/GenBank/DDBJ databases">
        <authorList>
            <person name="Peterson S.W."/>
        </authorList>
    </citation>
    <scope>NUCLEOTIDE SEQUENCE [LARGE SCALE GENOMIC DNA]</scope>
    <source>
        <strain evidence="2 3">42ea</strain>
    </source>
</reference>
<accession>A0A1R4JXF2</accession>
<evidence type="ECO:0000313" key="2">
    <source>
        <dbReference type="EMBL" id="SJN36652.1"/>
    </source>
</evidence>
<feature type="transmembrane region" description="Helical" evidence="1">
    <location>
        <begin position="95"/>
        <end position="113"/>
    </location>
</feature>
<dbReference type="EMBL" id="FUKW01000096">
    <property type="protein sequence ID" value="SJN36652.1"/>
    <property type="molecule type" value="Genomic_DNA"/>
</dbReference>
<dbReference type="InterPro" id="IPR011470">
    <property type="entry name" value="DUF1576"/>
</dbReference>
<evidence type="ECO:0000256" key="1">
    <source>
        <dbReference type="SAM" id="Phobius"/>
    </source>
</evidence>
<keyword evidence="1" id="KW-1133">Transmembrane helix</keyword>
<keyword evidence="1" id="KW-0472">Membrane</keyword>
<dbReference type="AlphaFoldDB" id="A0A1R4JXF2"/>
<gene>
    <name evidence="2" type="ORF">FM115_07240</name>
</gene>
<feature type="transmembrane region" description="Helical" evidence="1">
    <location>
        <begin position="64"/>
        <end position="88"/>
    </location>
</feature>
<feature type="transmembrane region" description="Helical" evidence="1">
    <location>
        <begin position="161"/>
        <end position="186"/>
    </location>
</feature>
<feature type="transmembrane region" description="Helical" evidence="1">
    <location>
        <begin position="281"/>
        <end position="303"/>
    </location>
</feature>
<evidence type="ECO:0000313" key="3">
    <source>
        <dbReference type="Proteomes" id="UP000195611"/>
    </source>
</evidence>
<keyword evidence="1" id="KW-0812">Transmembrane</keyword>
<protein>
    <submittedName>
        <fullName evidence="2">Permeases of the major facilitator superfamily</fullName>
    </submittedName>
</protein>
<feature type="transmembrane region" description="Helical" evidence="1">
    <location>
        <begin position="198"/>
        <end position="220"/>
    </location>
</feature>
<feature type="transmembrane region" description="Helical" evidence="1">
    <location>
        <begin position="378"/>
        <end position="399"/>
    </location>
</feature>
<feature type="transmembrane region" description="Helical" evidence="1">
    <location>
        <begin position="240"/>
        <end position="260"/>
    </location>
</feature>
<dbReference type="Pfam" id="PF07613">
    <property type="entry name" value="DUF1576"/>
    <property type="match status" value="2"/>
</dbReference>
<name>A0A1R4JXF2_9LACT</name>
<dbReference type="Proteomes" id="UP000195611">
    <property type="component" value="Unassembled WGS sequence"/>
</dbReference>
<organism evidence="2 3">
    <name type="scientific">Marinilactibacillus psychrotolerans 42ea</name>
    <dbReference type="NCBI Taxonomy" id="1255609"/>
    <lineage>
        <taxon>Bacteria</taxon>
        <taxon>Bacillati</taxon>
        <taxon>Bacillota</taxon>
        <taxon>Bacilli</taxon>
        <taxon>Lactobacillales</taxon>
        <taxon>Carnobacteriaceae</taxon>
        <taxon>Marinilactibacillus</taxon>
    </lineage>
</organism>
<proteinExistence type="predicted"/>
<feature type="transmembrane region" description="Helical" evidence="1">
    <location>
        <begin position="21"/>
        <end position="40"/>
    </location>
</feature>